<dbReference type="InterPro" id="IPR036634">
    <property type="entry name" value="PRD_sf"/>
</dbReference>
<dbReference type="Gene3D" id="3.40.50.2300">
    <property type="match status" value="1"/>
</dbReference>
<evidence type="ECO:0000259" key="6">
    <source>
        <dbReference type="PROSITE" id="PS51094"/>
    </source>
</evidence>
<accession>A0A9Q4B4V1</accession>
<evidence type="ECO:0000259" key="8">
    <source>
        <dbReference type="PROSITE" id="PS51372"/>
    </source>
</evidence>
<dbReference type="SUPFAM" id="SSF63520">
    <property type="entry name" value="PTS-regulatory domain, PRD"/>
    <property type="match status" value="2"/>
</dbReference>
<dbReference type="CDD" id="cd05568">
    <property type="entry name" value="PTS_IIB_bgl_like"/>
    <property type="match status" value="1"/>
</dbReference>
<sequence>MNNRMQIILKQLMGAREPVTSEQLASHIQVTSRTIRNDIKQLDHYLTRNGAIITALKGRGYRLDITNDVKFKNFLKRDIDSDRQEVPVEPEDRMTYLVKTLLLQDDYVKLDELADNLFISRSTIQNDIRDVKIILDKYDLKLEKKPNFGLKLIGKEKNIRFCMAEYLFDRNKLEFGISGKHLIILPPKEIEMIREKIMEYAKEYKLVLSDVGLQNLVIHIAIACKRIRDENYVSMIKKDFDTIKHQKEYKIAGKLIRNIEKGLSVNFPDSEIAYVAMHLLGTKMLLHPSIKEEEVTHYIDSTIYTIVHQMIKEVDHELGLSLTGDKELVGALALHLKPAMNRFHYGMNLRNPMLEAIKTNYPFAFEAAVIASKTVEKQSRVTIDENEIGYLALHFGAAIERSHAGKKTKRCLLVCATGAGSAQLLYYKLRSQFGDELRIVGTTEYYNLKHYSLENIDFIISTIPIQDNVGVPSLVVSTILGNDDLDKIQDIMTERQSVIRNYLKKDYVFLQQSFQTREAVIEFLGRKLVEDRLVDESYITSVLAREEASPTSFGNYVAIPHPLDPKINDTFWMICTLKKPVDWGGKQVQFVCLLNVSYQNKDELKPMYDKLVRIVDRKETVQQLINSETIDELVAIFESVN</sequence>
<evidence type="ECO:0000259" key="7">
    <source>
        <dbReference type="PROSITE" id="PS51099"/>
    </source>
</evidence>
<evidence type="ECO:0000256" key="2">
    <source>
        <dbReference type="ARBA" id="ARBA00022737"/>
    </source>
</evidence>
<reference evidence="9" key="1">
    <citation type="submission" date="2020-06" db="EMBL/GenBank/DDBJ databases">
        <title>Insight into the genomes of haloalkaliphilic bacilli from Kenyan soda lakes.</title>
        <authorList>
            <person name="Mwirichia R."/>
            <person name="Villamizar G.C."/>
            <person name="Poehlein A."/>
            <person name="Mugweru J."/>
            <person name="Kipnyargis A."/>
            <person name="Kiplimo D."/>
            <person name="Orwa P."/>
            <person name="Daniel R."/>
        </authorList>
    </citation>
    <scope>NUCLEOTIDE SEQUENCE</scope>
    <source>
        <strain evidence="9">B1096_S55</strain>
    </source>
</reference>
<evidence type="ECO:0000256" key="4">
    <source>
        <dbReference type="ARBA" id="ARBA00023159"/>
    </source>
</evidence>
<dbReference type="InterPro" id="IPR013011">
    <property type="entry name" value="PTS_EIIB_2"/>
</dbReference>
<dbReference type="GO" id="GO:0009401">
    <property type="term" value="P:phosphoenolpyruvate-dependent sugar phosphotransferase system"/>
    <property type="evidence" value="ECO:0007669"/>
    <property type="project" value="InterPro"/>
</dbReference>
<dbReference type="Pfam" id="PF08279">
    <property type="entry name" value="HTH_11"/>
    <property type="match status" value="1"/>
</dbReference>
<dbReference type="RefSeq" id="WP_257822431.1">
    <property type="nucleotide sequence ID" value="NZ_JABXYM010000001.1"/>
</dbReference>
<dbReference type="SUPFAM" id="SSF46785">
    <property type="entry name" value="Winged helix' DNA-binding domain"/>
    <property type="match status" value="1"/>
</dbReference>
<dbReference type="PROSITE" id="PS51094">
    <property type="entry name" value="PTS_EIIA_TYPE_2"/>
    <property type="match status" value="1"/>
</dbReference>
<keyword evidence="4" id="KW-0010">Activator</keyword>
<dbReference type="SUPFAM" id="SSF52794">
    <property type="entry name" value="PTS system IIB component-like"/>
    <property type="match status" value="1"/>
</dbReference>
<dbReference type="GO" id="GO:0008982">
    <property type="term" value="F:protein-N(PI)-phosphohistidine-sugar phosphotransferase activity"/>
    <property type="evidence" value="ECO:0007669"/>
    <property type="project" value="InterPro"/>
</dbReference>
<dbReference type="Proteomes" id="UP001057753">
    <property type="component" value="Unassembled WGS sequence"/>
</dbReference>
<dbReference type="InterPro" id="IPR050661">
    <property type="entry name" value="BglG_antiterminators"/>
</dbReference>
<dbReference type="Gene3D" id="3.40.930.10">
    <property type="entry name" value="Mannitol-specific EII, Chain A"/>
    <property type="match status" value="1"/>
</dbReference>
<dbReference type="SUPFAM" id="SSF55804">
    <property type="entry name" value="Phoshotransferase/anion transport protein"/>
    <property type="match status" value="1"/>
</dbReference>
<name>A0A9Q4B4V1_SALAG</name>
<evidence type="ECO:0000256" key="5">
    <source>
        <dbReference type="ARBA" id="ARBA00023163"/>
    </source>
</evidence>
<evidence type="ECO:0000256" key="1">
    <source>
        <dbReference type="ARBA" id="ARBA00022679"/>
    </source>
</evidence>
<dbReference type="Pfam" id="PF05043">
    <property type="entry name" value="Mga"/>
    <property type="match status" value="1"/>
</dbReference>
<gene>
    <name evidence="9" type="ORF">HXA33_16050</name>
</gene>
<comment type="caution">
    <text evidence="9">The sequence shown here is derived from an EMBL/GenBank/DDBJ whole genome shotgun (WGS) entry which is preliminary data.</text>
</comment>
<keyword evidence="2" id="KW-0677">Repeat</keyword>
<dbReference type="Pfam" id="PF00359">
    <property type="entry name" value="PTS_EIIA_2"/>
    <property type="match status" value="1"/>
</dbReference>
<dbReference type="PROSITE" id="PS51099">
    <property type="entry name" value="PTS_EIIB_TYPE_2"/>
    <property type="match status" value="1"/>
</dbReference>
<dbReference type="CDD" id="cd00211">
    <property type="entry name" value="PTS_IIA_fru"/>
    <property type="match status" value="1"/>
</dbReference>
<feature type="domain" description="PTS EIIA type-2" evidence="6">
    <location>
        <begin position="501"/>
        <end position="640"/>
    </location>
</feature>
<organism evidence="9 10">
    <name type="scientific">Salipaludibacillus agaradhaerens</name>
    <name type="common">Bacillus agaradhaerens</name>
    <dbReference type="NCBI Taxonomy" id="76935"/>
    <lineage>
        <taxon>Bacteria</taxon>
        <taxon>Bacillati</taxon>
        <taxon>Bacillota</taxon>
        <taxon>Bacilli</taxon>
        <taxon>Bacillales</taxon>
        <taxon>Bacillaceae</taxon>
    </lineage>
</organism>
<keyword evidence="3" id="KW-0805">Transcription regulation</keyword>
<dbReference type="InterPro" id="IPR013196">
    <property type="entry name" value="HTH_11"/>
</dbReference>
<dbReference type="InterPro" id="IPR036095">
    <property type="entry name" value="PTS_EIIB-like_sf"/>
</dbReference>
<dbReference type="EMBL" id="JABXYM010000001">
    <property type="protein sequence ID" value="MCR6098052.1"/>
    <property type="molecule type" value="Genomic_DNA"/>
</dbReference>
<dbReference type="Gene3D" id="1.10.1790.10">
    <property type="entry name" value="PRD domain"/>
    <property type="match status" value="2"/>
</dbReference>
<dbReference type="PROSITE" id="PS51372">
    <property type="entry name" value="PRD_2"/>
    <property type="match status" value="2"/>
</dbReference>
<feature type="domain" description="PRD" evidence="8">
    <location>
        <begin position="184"/>
        <end position="289"/>
    </location>
</feature>
<dbReference type="InterPro" id="IPR036388">
    <property type="entry name" value="WH-like_DNA-bd_sf"/>
</dbReference>
<keyword evidence="5" id="KW-0804">Transcription</keyword>
<keyword evidence="1" id="KW-0808">Transferase</keyword>
<dbReference type="Pfam" id="PF00874">
    <property type="entry name" value="PRD"/>
    <property type="match status" value="2"/>
</dbReference>
<feature type="domain" description="PRD" evidence="8">
    <location>
        <begin position="298"/>
        <end position="405"/>
    </location>
</feature>
<evidence type="ECO:0000256" key="3">
    <source>
        <dbReference type="ARBA" id="ARBA00023015"/>
    </source>
</evidence>
<dbReference type="InterPro" id="IPR011608">
    <property type="entry name" value="PRD"/>
</dbReference>
<dbReference type="AlphaFoldDB" id="A0A9Q4B4V1"/>
<dbReference type="GO" id="GO:0006355">
    <property type="term" value="P:regulation of DNA-templated transcription"/>
    <property type="evidence" value="ECO:0007669"/>
    <property type="project" value="InterPro"/>
</dbReference>
<dbReference type="InterPro" id="IPR036390">
    <property type="entry name" value="WH_DNA-bd_sf"/>
</dbReference>
<dbReference type="Gene3D" id="1.10.10.10">
    <property type="entry name" value="Winged helix-like DNA-binding domain superfamily/Winged helix DNA-binding domain"/>
    <property type="match status" value="2"/>
</dbReference>
<keyword evidence="10" id="KW-1185">Reference proteome</keyword>
<evidence type="ECO:0000313" key="10">
    <source>
        <dbReference type="Proteomes" id="UP001057753"/>
    </source>
</evidence>
<protein>
    <submittedName>
        <fullName evidence="9">Transcription antiterminator</fullName>
    </submittedName>
</protein>
<dbReference type="InterPro" id="IPR007737">
    <property type="entry name" value="Mga_HTH"/>
</dbReference>
<dbReference type="PANTHER" id="PTHR30185:SF13">
    <property type="entry name" value="LICABCH OPERON REGULATOR-RELATED"/>
    <property type="match status" value="1"/>
</dbReference>
<dbReference type="InterPro" id="IPR002178">
    <property type="entry name" value="PTS_EIIA_type-2_dom"/>
</dbReference>
<proteinExistence type="predicted"/>
<feature type="domain" description="PTS EIIB type-2" evidence="7">
    <location>
        <begin position="409"/>
        <end position="500"/>
    </location>
</feature>
<evidence type="ECO:0000313" key="9">
    <source>
        <dbReference type="EMBL" id="MCR6098052.1"/>
    </source>
</evidence>
<dbReference type="InterPro" id="IPR016152">
    <property type="entry name" value="PTrfase/Anion_transptr"/>
</dbReference>
<dbReference type="PANTHER" id="PTHR30185">
    <property type="entry name" value="CRYPTIC BETA-GLUCOSIDE BGL OPERON ANTITERMINATOR"/>
    <property type="match status" value="1"/>
</dbReference>